<evidence type="ECO:0000313" key="2">
    <source>
        <dbReference type="Proteomes" id="UP000805193"/>
    </source>
</evidence>
<reference evidence="1 2" key="1">
    <citation type="journal article" date="2020" name="Cell">
        <title>Large-Scale Comparative Analyses of Tick Genomes Elucidate Their Genetic Diversity and Vector Capacities.</title>
        <authorList>
            <consortium name="Tick Genome and Microbiome Consortium (TIGMIC)"/>
            <person name="Jia N."/>
            <person name="Wang J."/>
            <person name="Shi W."/>
            <person name="Du L."/>
            <person name="Sun Y."/>
            <person name="Zhan W."/>
            <person name="Jiang J.F."/>
            <person name="Wang Q."/>
            <person name="Zhang B."/>
            <person name="Ji P."/>
            <person name="Bell-Sakyi L."/>
            <person name="Cui X.M."/>
            <person name="Yuan T.T."/>
            <person name="Jiang B.G."/>
            <person name="Yang W.F."/>
            <person name="Lam T.T."/>
            <person name="Chang Q.C."/>
            <person name="Ding S.J."/>
            <person name="Wang X.J."/>
            <person name="Zhu J.G."/>
            <person name="Ruan X.D."/>
            <person name="Zhao L."/>
            <person name="Wei J.T."/>
            <person name="Ye R.Z."/>
            <person name="Que T.C."/>
            <person name="Du C.H."/>
            <person name="Zhou Y.H."/>
            <person name="Cheng J.X."/>
            <person name="Dai P.F."/>
            <person name="Guo W.B."/>
            <person name="Han X.H."/>
            <person name="Huang E.J."/>
            <person name="Li L.F."/>
            <person name="Wei W."/>
            <person name="Gao Y.C."/>
            <person name="Liu J.Z."/>
            <person name="Shao H.Z."/>
            <person name="Wang X."/>
            <person name="Wang C.C."/>
            <person name="Yang T.C."/>
            <person name="Huo Q.B."/>
            <person name="Li W."/>
            <person name="Chen H.Y."/>
            <person name="Chen S.E."/>
            <person name="Zhou L.G."/>
            <person name="Ni X.B."/>
            <person name="Tian J.H."/>
            <person name="Sheng Y."/>
            <person name="Liu T."/>
            <person name="Pan Y.S."/>
            <person name="Xia L.Y."/>
            <person name="Li J."/>
            <person name="Zhao F."/>
            <person name="Cao W.C."/>
        </authorList>
    </citation>
    <scope>NUCLEOTIDE SEQUENCE [LARGE SCALE GENOMIC DNA]</scope>
    <source>
        <strain evidence="1">Iper-2018</strain>
    </source>
</reference>
<name>A0AC60NTC3_IXOPE</name>
<proteinExistence type="predicted"/>
<keyword evidence="2" id="KW-1185">Reference proteome</keyword>
<comment type="caution">
    <text evidence="1">The sequence shown here is derived from an EMBL/GenBank/DDBJ whole genome shotgun (WGS) entry which is preliminary data.</text>
</comment>
<evidence type="ECO:0000313" key="1">
    <source>
        <dbReference type="EMBL" id="KAG0410377.1"/>
    </source>
</evidence>
<protein>
    <submittedName>
        <fullName evidence="1">Uncharacterized protein</fullName>
    </submittedName>
</protein>
<dbReference type="EMBL" id="JABSTQ010011529">
    <property type="protein sequence ID" value="KAG0410377.1"/>
    <property type="molecule type" value="Genomic_DNA"/>
</dbReference>
<accession>A0AC60NTC3</accession>
<dbReference type="Proteomes" id="UP000805193">
    <property type="component" value="Unassembled WGS sequence"/>
</dbReference>
<sequence>MASPRALGTGRVGGWPASVVVSRGSQAELQLTPGSSTDGLRRQDGLRPARARRCRSHAHTQARRGKLLGSAAHTRRASTTRRASGAHGAAGKRGALAWSARPSIGCVAGCPRSELWRAILRSSRTLRTVGPRPASRVWRTRAAQTVPLEVASVTPLCPRPPRLQGRRRGTVADAGSGGRGAPSSGSFVQCVPRVARSPTSRMLRRPEPALTQYTSAPPTHWKARALSLACVR</sequence>
<gene>
    <name evidence="1" type="ORF">HPB47_012522</name>
</gene>
<organism evidence="1 2">
    <name type="scientific">Ixodes persulcatus</name>
    <name type="common">Taiga tick</name>
    <dbReference type="NCBI Taxonomy" id="34615"/>
    <lineage>
        <taxon>Eukaryota</taxon>
        <taxon>Metazoa</taxon>
        <taxon>Ecdysozoa</taxon>
        <taxon>Arthropoda</taxon>
        <taxon>Chelicerata</taxon>
        <taxon>Arachnida</taxon>
        <taxon>Acari</taxon>
        <taxon>Parasitiformes</taxon>
        <taxon>Ixodida</taxon>
        <taxon>Ixodoidea</taxon>
        <taxon>Ixodidae</taxon>
        <taxon>Ixodinae</taxon>
        <taxon>Ixodes</taxon>
    </lineage>
</organism>